<evidence type="ECO:0000256" key="6">
    <source>
        <dbReference type="ARBA" id="ARBA00023136"/>
    </source>
</evidence>
<dbReference type="OrthoDB" id="9027281at2"/>
<organism evidence="8 9">
    <name type="scientific">Neobacillus mesonae</name>
    <dbReference type="NCBI Taxonomy" id="1193713"/>
    <lineage>
        <taxon>Bacteria</taxon>
        <taxon>Bacillati</taxon>
        <taxon>Bacillota</taxon>
        <taxon>Bacilli</taxon>
        <taxon>Bacillales</taxon>
        <taxon>Bacillaceae</taxon>
        <taxon>Neobacillus</taxon>
    </lineage>
</organism>
<keyword evidence="4 7" id="KW-0812">Transmembrane</keyword>
<dbReference type="AlphaFoldDB" id="A0A3T0HWX4"/>
<keyword evidence="6 7" id="KW-0472">Membrane</keyword>
<dbReference type="STRING" id="1193713.GCA_001636315_04458"/>
<feature type="transmembrane region" description="Helical" evidence="7">
    <location>
        <begin position="6"/>
        <end position="24"/>
    </location>
</feature>
<dbReference type="InterPro" id="IPR052518">
    <property type="entry name" value="CHR_Transporter"/>
</dbReference>
<comment type="similarity">
    <text evidence="2">Belongs to the chromate ion transporter (CHR) (TC 2.A.51) family.</text>
</comment>
<dbReference type="KEGG" id="nmk:CHR53_10115"/>
<feature type="transmembrane region" description="Helical" evidence="7">
    <location>
        <begin position="107"/>
        <end position="125"/>
    </location>
</feature>
<reference evidence="8 9" key="1">
    <citation type="submission" date="2017-07" db="EMBL/GenBank/DDBJ databases">
        <title>The complete genome sequence of Bacillus mesonae strain H20-5, an efficient strain improving plant abiotic stress resistance.</title>
        <authorList>
            <person name="Kim S.Y."/>
            <person name="Song H."/>
            <person name="Sang M.K."/>
            <person name="Weon H.-Y."/>
            <person name="Song J."/>
        </authorList>
    </citation>
    <scope>NUCLEOTIDE SEQUENCE [LARGE SCALE GENOMIC DNA]</scope>
    <source>
        <strain evidence="8 9">H20-5</strain>
    </source>
</reference>
<evidence type="ECO:0000256" key="5">
    <source>
        <dbReference type="ARBA" id="ARBA00022989"/>
    </source>
</evidence>
<feature type="transmembrane region" description="Helical" evidence="7">
    <location>
        <begin position="72"/>
        <end position="95"/>
    </location>
</feature>
<comment type="subcellular location">
    <subcellularLocation>
        <location evidence="1">Cell membrane</location>
        <topology evidence="1">Multi-pass membrane protein</topology>
    </subcellularLocation>
</comment>
<dbReference type="GO" id="GO:0015109">
    <property type="term" value="F:chromate transmembrane transporter activity"/>
    <property type="evidence" value="ECO:0007669"/>
    <property type="project" value="InterPro"/>
</dbReference>
<evidence type="ECO:0000256" key="3">
    <source>
        <dbReference type="ARBA" id="ARBA00022475"/>
    </source>
</evidence>
<gene>
    <name evidence="8" type="ORF">CHR53_10115</name>
</gene>
<keyword evidence="5 7" id="KW-1133">Transmembrane helix</keyword>
<dbReference type="Pfam" id="PF02417">
    <property type="entry name" value="Chromate_transp"/>
    <property type="match status" value="1"/>
</dbReference>
<feature type="transmembrane region" description="Helical" evidence="7">
    <location>
        <begin position="137"/>
        <end position="157"/>
    </location>
</feature>
<protein>
    <submittedName>
        <fullName evidence="8">Chromate transporter</fullName>
    </submittedName>
</protein>
<keyword evidence="9" id="KW-1185">Reference proteome</keyword>
<dbReference type="EMBL" id="CP022572">
    <property type="protein sequence ID" value="AZU61599.1"/>
    <property type="molecule type" value="Genomic_DNA"/>
</dbReference>
<evidence type="ECO:0000256" key="4">
    <source>
        <dbReference type="ARBA" id="ARBA00022692"/>
    </source>
</evidence>
<evidence type="ECO:0000256" key="1">
    <source>
        <dbReference type="ARBA" id="ARBA00004651"/>
    </source>
</evidence>
<evidence type="ECO:0000313" key="9">
    <source>
        <dbReference type="Proteomes" id="UP000282892"/>
    </source>
</evidence>
<dbReference type="PANTHER" id="PTHR43663:SF1">
    <property type="entry name" value="CHROMATE TRANSPORTER"/>
    <property type="match status" value="1"/>
</dbReference>
<dbReference type="RefSeq" id="WP_066396526.1">
    <property type="nucleotide sequence ID" value="NZ_CP022572.1"/>
</dbReference>
<evidence type="ECO:0000256" key="2">
    <source>
        <dbReference type="ARBA" id="ARBA00005262"/>
    </source>
</evidence>
<dbReference type="Proteomes" id="UP000282892">
    <property type="component" value="Chromosome"/>
</dbReference>
<dbReference type="InterPro" id="IPR003370">
    <property type="entry name" value="Chromate_transpt"/>
</dbReference>
<dbReference type="GO" id="GO:0005886">
    <property type="term" value="C:plasma membrane"/>
    <property type="evidence" value="ECO:0007669"/>
    <property type="project" value="UniProtKB-SubCell"/>
</dbReference>
<evidence type="ECO:0000256" key="7">
    <source>
        <dbReference type="SAM" id="Phobius"/>
    </source>
</evidence>
<accession>A0A3T0HWX4</accession>
<sequence length="180" mass="19437">MYWELFLSFLKIGFISFGGGYAMIPVIEYEVQSHGWMTTQQFTDAVAVAGMSPGPIATNSAVFVGYKIGGLLGAIVSAVAVSLPSILIVVLISLFIKKMKNQSVIQYAFYGLRPVVTGLIVYAAIKFAVQNDIIGDVNLYGFNFTGVLFILSGVCLLLFTKINPVMIILLSGVFGVIIYS</sequence>
<dbReference type="PANTHER" id="PTHR43663">
    <property type="entry name" value="CHROMATE TRANSPORT PROTEIN-RELATED"/>
    <property type="match status" value="1"/>
</dbReference>
<proteinExistence type="inferred from homology"/>
<keyword evidence="3" id="KW-1003">Cell membrane</keyword>
<feature type="transmembrane region" description="Helical" evidence="7">
    <location>
        <begin position="162"/>
        <end position="179"/>
    </location>
</feature>
<name>A0A3T0HWX4_9BACI</name>
<evidence type="ECO:0000313" key="8">
    <source>
        <dbReference type="EMBL" id="AZU61599.1"/>
    </source>
</evidence>